<keyword evidence="7" id="KW-0378">Hydrolase</keyword>
<dbReference type="InterPro" id="IPR001460">
    <property type="entry name" value="PCN-bd_Tpept"/>
</dbReference>
<dbReference type="SUPFAM" id="SSF56601">
    <property type="entry name" value="beta-lactamase/transpeptidase-like"/>
    <property type="match status" value="1"/>
</dbReference>
<evidence type="ECO:0000256" key="8">
    <source>
        <dbReference type="ARBA" id="ARBA00022960"/>
    </source>
</evidence>
<dbReference type="PANTHER" id="PTHR30627:SF2">
    <property type="entry name" value="PEPTIDOGLYCAN D,D-TRANSPEPTIDASE MRDA"/>
    <property type="match status" value="1"/>
</dbReference>
<evidence type="ECO:0000256" key="6">
    <source>
        <dbReference type="ARBA" id="ARBA00022692"/>
    </source>
</evidence>
<dbReference type="Pfam" id="PF00905">
    <property type="entry name" value="Transpeptidase"/>
    <property type="match status" value="1"/>
</dbReference>
<dbReference type="Gene3D" id="3.40.710.10">
    <property type="entry name" value="DD-peptidase/beta-lactamase superfamily"/>
    <property type="match status" value="1"/>
</dbReference>
<feature type="domain" description="Penicillin-binding protein transpeptidase" evidence="14">
    <location>
        <begin position="247"/>
        <end position="562"/>
    </location>
</feature>
<evidence type="ECO:0000256" key="2">
    <source>
        <dbReference type="ARBA" id="ARBA00004236"/>
    </source>
</evidence>
<dbReference type="Pfam" id="PF03717">
    <property type="entry name" value="PBP_dimer"/>
    <property type="match status" value="1"/>
</dbReference>
<evidence type="ECO:0000256" key="12">
    <source>
        <dbReference type="ARBA" id="ARBA00023316"/>
    </source>
</evidence>
<keyword evidence="12" id="KW-0961">Cell wall biogenesis/degradation</keyword>
<dbReference type="InterPro" id="IPR036138">
    <property type="entry name" value="PBP_dimer_sf"/>
</dbReference>
<dbReference type="GO" id="GO:0009252">
    <property type="term" value="P:peptidoglycan biosynthetic process"/>
    <property type="evidence" value="ECO:0007669"/>
    <property type="project" value="UniProtKB-KW"/>
</dbReference>
<feature type="transmembrane region" description="Helical" evidence="13">
    <location>
        <begin position="12"/>
        <end position="31"/>
    </location>
</feature>
<evidence type="ECO:0000256" key="5">
    <source>
        <dbReference type="ARBA" id="ARBA00022670"/>
    </source>
</evidence>
<dbReference type="EMBL" id="PFJK01000120">
    <property type="protein sequence ID" value="PIX77428.1"/>
    <property type="molecule type" value="Genomic_DNA"/>
</dbReference>
<keyword evidence="4" id="KW-0997">Cell inner membrane</keyword>
<dbReference type="InterPro" id="IPR050515">
    <property type="entry name" value="Beta-lactam/transpept"/>
</dbReference>
<keyword evidence="10 13" id="KW-1133">Transmembrane helix</keyword>
<evidence type="ECO:0000259" key="14">
    <source>
        <dbReference type="Pfam" id="PF00905"/>
    </source>
</evidence>
<dbReference type="AlphaFoldDB" id="A0A2M7M408"/>
<dbReference type="Gene3D" id="3.30.1390.30">
    <property type="entry name" value="Penicillin-binding protein 2a, domain 3"/>
    <property type="match status" value="1"/>
</dbReference>
<comment type="caution">
    <text evidence="16">The sequence shown here is derived from an EMBL/GenBank/DDBJ whole genome shotgun (WGS) entry which is preliminary data.</text>
</comment>
<evidence type="ECO:0000256" key="10">
    <source>
        <dbReference type="ARBA" id="ARBA00022989"/>
    </source>
</evidence>
<keyword evidence="5" id="KW-0645">Protease</keyword>
<protein>
    <submittedName>
        <fullName evidence="16">Penicillin-binding protein 2</fullName>
    </submittedName>
</protein>
<keyword evidence="11 13" id="KW-0472">Membrane</keyword>
<dbReference type="GO" id="GO:0008360">
    <property type="term" value="P:regulation of cell shape"/>
    <property type="evidence" value="ECO:0007669"/>
    <property type="project" value="UniProtKB-KW"/>
</dbReference>
<dbReference type="InterPro" id="IPR005311">
    <property type="entry name" value="PBP_dimer"/>
</dbReference>
<reference evidence="17" key="1">
    <citation type="submission" date="2017-09" db="EMBL/GenBank/DDBJ databases">
        <title>Depth-based differentiation of microbial function through sediment-hosted aquifers and enrichment of novel symbionts in the deep terrestrial subsurface.</title>
        <authorList>
            <person name="Probst A.J."/>
            <person name="Ladd B."/>
            <person name="Jarett J.K."/>
            <person name="Geller-Mcgrath D.E."/>
            <person name="Sieber C.M.K."/>
            <person name="Emerson J.B."/>
            <person name="Anantharaman K."/>
            <person name="Thomas B.C."/>
            <person name="Malmstrom R."/>
            <person name="Stieglmeier M."/>
            <person name="Klingl A."/>
            <person name="Woyke T."/>
            <person name="Ryan C.M."/>
            <person name="Banfield J.F."/>
        </authorList>
    </citation>
    <scope>NUCLEOTIDE SEQUENCE [LARGE SCALE GENOMIC DNA]</scope>
</reference>
<evidence type="ECO:0000256" key="3">
    <source>
        <dbReference type="ARBA" id="ARBA00022475"/>
    </source>
</evidence>
<dbReference type="GO" id="GO:0071555">
    <property type="term" value="P:cell wall organization"/>
    <property type="evidence" value="ECO:0007669"/>
    <property type="project" value="UniProtKB-KW"/>
</dbReference>
<gene>
    <name evidence="16" type="primary">mrdA</name>
    <name evidence="16" type="ORF">COZ37_02740</name>
</gene>
<keyword evidence="3" id="KW-1003">Cell membrane</keyword>
<evidence type="ECO:0000259" key="15">
    <source>
        <dbReference type="Pfam" id="PF03717"/>
    </source>
</evidence>
<keyword evidence="9" id="KW-0573">Peptidoglycan synthesis</keyword>
<evidence type="ECO:0000313" key="17">
    <source>
        <dbReference type="Proteomes" id="UP000229703"/>
    </source>
</evidence>
<comment type="subcellular location">
    <subcellularLocation>
        <location evidence="2">Cell membrane</location>
    </subcellularLocation>
    <subcellularLocation>
        <location evidence="1">Membrane</location>
        <topology evidence="1">Single-pass membrane protein</topology>
    </subcellularLocation>
</comment>
<evidence type="ECO:0000313" key="16">
    <source>
        <dbReference type="EMBL" id="PIX77428.1"/>
    </source>
</evidence>
<dbReference type="NCBIfam" id="TIGR03423">
    <property type="entry name" value="pbp2_mrdA"/>
    <property type="match status" value="1"/>
</dbReference>
<proteinExistence type="predicted"/>
<evidence type="ECO:0000256" key="13">
    <source>
        <dbReference type="SAM" id="Phobius"/>
    </source>
</evidence>
<keyword evidence="8" id="KW-0133">Cell shape</keyword>
<dbReference type="GO" id="GO:0005886">
    <property type="term" value="C:plasma membrane"/>
    <property type="evidence" value="ECO:0007669"/>
    <property type="project" value="UniProtKB-SubCell"/>
</dbReference>
<evidence type="ECO:0000256" key="7">
    <source>
        <dbReference type="ARBA" id="ARBA00022801"/>
    </source>
</evidence>
<dbReference type="GO" id="GO:0009002">
    <property type="term" value="F:serine-type D-Ala-D-Ala carboxypeptidase activity"/>
    <property type="evidence" value="ECO:0007669"/>
    <property type="project" value="InterPro"/>
</dbReference>
<name>A0A2M7M408_9BACT</name>
<evidence type="ECO:0000256" key="4">
    <source>
        <dbReference type="ARBA" id="ARBA00022519"/>
    </source>
</evidence>
<evidence type="ECO:0000256" key="11">
    <source>
        <dbReference type="ARBA" id="ARBA00023136"/>
    </source>
</evidence>
<dbReference type="GO" id="GO:0006508">
    <property type="term" value="P:proteolysis"/>
    <property type="evidence" value="ECO:0007669"/>
    <property type="project" value="UniProtKB-KW"/>
</dbReference>
<feature type="domain" description="Penicillin-binding protein dimerisation" evidence="15">
    <location>
        <begin position="50"/>
        <end position="214"/>
    </location>
</feature>
<evidence type="ECO:0000256" key="9">
    <source>
        <dbReference type="ARBA" id="ARBA00022984"/>
    </source>
</evidence>
<accession>A0A2M7M408</accession>
<sequence>MDRLKVLPRLIYLFFIPLFCGIFYLQIIRYFPYKKLSERNCLRIIDLDIPRGTIFDRKGEVLVADRPCFNLCFIPFDLKDCEKTSKILAPVLNILQEKIKSTLRKKYSNPFEQQFLKRDLGGKEIAFVEEENEKLPGLFIQVGLKRDYKLGRDASLLLGYTGEVSPGELERLEDVKSGDLIGKEGIEKVFDAVLKGKRGGIRIEVDAWGHKVRTLGKKESSPGNNIILSVDLSIQESAAKNLGDYPGSVVAMDPRNGEILALVSKPSFDPDDIQSSLRHPGKPFLNRALQGCYAPGSIYKICTELAALEKKVITPTDKLECKGILEVAEGERIRLFHCWVDRKTDQYKQHGWIDINTALPQSCNIFFGQIGLMVGAKDLLDCGEKFGLGAPTGIDLPGEKSGYIPPPEYSGGALNLSIGQGALLVTPVQLARFIATIANGGNLWQPQVTKQILDPAGNTILSFPPHLQRSIFIPEENLAILREGLYNVVEQGTGINSKVPGLSVCGKTGTAQIAKSELDLPTHGAFVCYAPRENPVIALCVFLDRANSAEAAIIAGRILQDIFFPAKEKSTTESTEKNNLTTNKHE</sequence>
<dbReference type="InterPro" id="IPR017790">
    <property type="entry name" value="Penicillin-binding_protein_2"/>
</dbReference>
<dbReference type="Proteomes" id="UP000229703">
    <property type="component" value="Unassembled WGS sequence"/>
</dbReference>
<evidence type="ECO:0000256" key="1">
    <source>
        <dbReference type="ARBA" id="ARBA00004167"/>
    </source>
</evidence>
<dbReference type="Gene3D" id="3.90.1310.10">
    <property type="entry name" value="Penicillin-binding protein 2a (Domain 2)"/>
    <property type="match status" value="1"/>
</dbReference>
<dbReference type="GO" id="GO:0008658">
    <property type="term" value="F:penicillin binding"/>
    <property type="evidence" value="ECO:0007669"/>
    <property type="project" value="InterPro"/>
</dbReference>
<organism evidence="16 17">
    <name type="scientific">bacterium (Candidatus Ratteibacteria) CG_4_10_14_3_um_filter_41_18</name>
    <dbReference type="NCBI Taxonomy" id="2014287"/>
    <lineage>
        <taxon>Bacteria</taxon>
        <taxon>Candidatus Ratteibacteria</taxon>
    </lineage>
</organism>
<keyword evidence="6 13" id="KW-0812">Transmembrane</keyword>
<dbReference type="InterPro" id="IPR012338">
    <property type="entry name" value="Beta-lactam/transpept-like"/>
</dbReference>
<dbReference type="GO" id="GO:0071972">
    <property type="term" value="F:peptidoglycan L,D-transpeptidase activity"/>
    <property type="evidence" value="ECO:0007669"/>
    <property type="project" value="TreeGrafter"/>
</dbReference>
<dbReference type="SUPFAM" id="SSF56519">
    <property type="entry name" value="Penicillin binding protein dimerisation domain"/>
    <property type="match status" value="1"/>
</dbReference>
<dbReference type="PANTHER" id="PTHR30627">
    <property type="entry name" value="PEPTIDOGLYCAN D,D-TRANSPEPTIDASE"/>
    <property type="match status" value="1"/>
</dbReference>